<dbReference type="RefSeq" id="WP_209700488.1">
    <property type="nucleotide sequence ID" value="NZ_JAGGLM010000001.1"/>
</dbReference>
<proteinExistence type="predicted"/>
<name>A0ABS4KNB5_9CLOT</name>
<dbReference type="Proteomes" id="UP001519307">
    <property type="component" value="Unassembled WGS sequence"/>
</dbReference>
<evidence type="ECO:0000313" key="1">
    <source>
        <dbReference type="EMBL" id="MBP2031532.1"/>
    </source>
</evidence>
<gene>
    <name evidence="1" type="ORF">J2Z42_000197</name>
</gene>
<evidence type="ECO:0000313" key="2">
    <source>
        <dbReference type="Proteomes" id="UP001519307"/>
    </source>
</evidence>
<comment type="caution">
    <text evidence="1">The sequence shown here is derived from an EMBL/GenBank/DDBJ whole genome shotgun (WGS) entry which is preliminary data.</text>
</comment>
<dbReference type="EMBL" id="JAGGLM010000001">
    <property type="protein sequence ID" value="MBP2031532.1"/>
    <property type="molecule type" value="Genomic_DNA"/>
</dbReference>
<organism evidence="1 2">
    <name type="scientific">Clostridium algifaecis</name>
    <dbReference type="NCBI Taxonomy" id="1472040"/>
    <lineage>
        <taxon>Bacteria</taxon>
        <taxon>Bacillati</taxon>
        <taxon>Bacillota</taxon>
        <taxon>Clostridia</taxon>
        <taxon>Eubacteriales</taxon>
        <taxon>Clostridiaceae</taxon>
        <taxon>Clostridium</taxon>
    </lineage>
</organism>
<protein>
    <submittedName>
        <fullName evidence="1">Uncharacterized protein</fullName>
    </submittedName>
</protein>
<accession>A0ABS4KNB5</accession>
<dbReference type="Gene3D" id="3.30.565.40">
    <property type="entry name" value="Fervidobacterium nodosum Rt17-B1 like"/>
    <property type="match status" value="1"/>
</dbReference>
<keyword evidence="2" id="KW-1185">Reference proteome</keyword>
<reference evidence="1 2" key="1">
    <citation type="submission" date="2021-03" db="EMBL/GenBank/DDBJ databases">
        <title>Genomic Encyclopedia of Type Strains, Phase IV (KMG-IV): sequencing the most valuable type-strain genomes for metagenomic binning, comparative biology and taxonomic classification.</title>
        <authorList>
            <person name="Goeker M."/>
        </authorList>
    </citation>
    <scope>NUCLEOTIDE SEQUENCE [LARGE SCALE GENOMIC DNA]</scope>
    <source>
        <strain evidence="1 2">DSM 28783</strain>
    </source>
</reference>
<sequence length="97" mass="10893">MSDRYTRASITKINNAIINEVSELFKSEVLKADVIDFNEVLGSYETMLNRAKVLSILFSMYTYINKAAHGFTAYSSITVDANTGETYNFSDLFNGKV</sequence>